<dbReference type="Proteomes" id="UP000217083">
    <property type="component" value="Unassembled WGS sequence"/>
</dbReference>
<dbReference type="RefSeq" id="WP_094926065.1">
    <property type="nucleotide sequence ID" value="NZ_NPIA01000008.1"/>
</dbReference>
<evidence type="ECO:0000313" key="2">
    <source>
        <dbReference type="Proteomes" id="UP000217083"/>
    </source>
</evidence>
<reference evidence="2" key="1">
    <citation type="submission" date="2017-08" db="EMBL/GenBank/DDBJ databases">
        <authorList>
            <person name="Huang Z."/>
        </authorList>
    </citation>
    <scope>NUCLEOTIDE SEQUENCE [LARGE SCALE GENOMIC DNA]</scope>
    <source>
        <strain evidence="2">SA5d-4</strain>
    </source>
</reference>
<keyword evidence="2" id="KW-1185">Reference proteome</keyword>
<accession>A0A263BRE7</accession>
<reference evidence="1 2" key="2">
    <citation type="submission" date="2017-09" db="EMBL/GenBank/DDBJ databases">
        <title>Bacillus patelloidae sp. nov., isolated from the intestinal tract of a marine limpet.</title>
        <authorList>
            <person name="Liu R."/>
            <person name="Dong C."/>
            <person name="Shao Z."/>
        </authorList>
    </citation>
    <scope>NUCLEOTIDE SEQUENCE [LARGE SCALE GENOMIC DNA]</scope>
    <source>
        <strain evidence="1 2">SA5d-4</strain>
    </source>
</reference>
<organism evidence="1 2">
    <name type="scientific">Lottiidibacillus patelloidae</name>
    <dbReference type="NCBI Taxonomy" id="2670334"/>
    <lineage>
        <taxon>Bacteria</taxon>
        <taxon>Bacillati</taxon>
        <taxon>Bacillota</taxon>
        <taxon>Bacilli</taxon>
        <taxon>Bacillales</taxon>
        <taxon>Bacillaceae</taxon>
        <taxon>Lottiidibacillus</taxon>
    </lineage>
</organism>
<proteinExistence type="predicted"/>
<name>A0A263BRE7_9BACI</name>
<evidence type="ECO:0000313" key="1">
    <source>
        <dbReference type="EMBL" id="OZM56148.1"/>
    </source>
</evidence>
<gene>
    <name evidence="1" type="ORF">CIB95_13660</name>
</gene>
<protein>
    <submittedName>
        <fullName evidence="1">Uncharacterized protein</fullName>
    </submittedName>
</protein>
<dbReference type="EMBL" id="NPIA01000008">
    <property type="protein sequence ID" value="OZM56148.1"/>
    <property type="molecule type" value="Genomic_DNA"/>
</dbReference>
<dbReference type="AlphaFoldDB" id="A0A263BRE7"/>
<comment type="caution">
    <text evidence="1">The sequence shown here is derived from an EMBL/GenBank/DDBJ whole genome shotgun (WGS) entry which is preliminary data.</text>
</comment>
<sequence>MEEEQYEKLILLGIYLPYVKDVLIKKNTNGAYDHALALLHVDLRKMKERLYKERISIRPIDNGQKLFKGFIISQKGQTIEKSFFKPHMKNVIKTLIGKYIAQQSLL</sequence>